<proteinExistence type="predicted"/>
<comment type="caution">
    <text evidence="1">The sequence shown here is derived from an EMBL/GenBank/DDBJ whole genome shotgun (WGS) entry which is preliminary data.</text>
</comment>
<dbReference type="Proteomes" id="UP001060085">
    <property type="component" value="Linkage Group LG08"/>
</dbReference>
<evidence type="ECO:0000313" key="1">
    <source>
        <dbReference type="EMBL" id="KAI5647152.1"/>
    </source>
</evidence>
<name>A0ACB9ZHX4_CATRO</name>
<organism evidence="1 2">
    <name type="scientific">Catharanthus roseus</name>
    <name type="common">Madagascar periwinkle</name>
    <name type="synonym">Vinca rosea</name>
    <dbReference type="NCBI Taxonomy" id="4058"/>
    <lineage>
        <taxon>Eukaryota</taxon>
        <taxon>Viridiplantae</taxon>
        <taxon>Streptophyta</taxon>
        <taxon>Embryophyta</taxon>
        <taxon>Tracheophyta</taxon>
        <taxon>Spermatophyta</taxon>
        <taxon>Magnoliopsida</taxon>
        <taxon>eudicotyledons</taxon>
        <taxon>Gunneridae</taxon>
        <taxon>Pentapetalae</taxon>
        <taxon>asterids</taxon>
        <taxon>lamiids</taxon>
        <taxon>Gentianales</taxon>
        <taxon>Apocynaceae</taxon>
        <taxon>Rauvolfioideae</taxon>
        <taxon>Vinceae</taxon>
        <taxon>Catharanthinae</taxon>
        <taxon>Catharanthus</taxon>
    </lineage>
</organism>
<sequence length="892" mass="99690">MSPPANVRLLRCPKCENLLPELTDYTVYQCAACDTVLRAMGRNGEFDVLSEKSDEERIGGVLERFSQGSEEKRMRNLSDASEDDVKSSKDGSFGRDRERRRFFNDGIENFGTSSVGSRAGKRIVQDSNGMIDSTSTNEISYAKREKEFVNIKPQIGNGMGLHRSQEVQDWRIRESEIEAFRRAQRIDEVGMGYATLKRPEEGRLNYQLHGGYSYGEPLQRRTETMGFDQVAYPGESQAELLRKLDELKDKLSRSCELDDKAQDKVALDRRMFPQDPYVYSAMSKPSMPYSFPDKQAARPSYTDHYLEPSSSIDRHARVGYGYYPPTHTSGHVHEFEDPLGPQLLRRHPSQASAHYQQKPYHAHFSGPFRDGNIVPVDPFESYSPTVNHHHPSCSRISDGAKDPAFYHHENPNEYNPRDHSAKISDFPSFQSHSSQSHARLPDDLNSEVGGFVHRRPSRMLVAHAGRRCLPIAGAAPFLTCQNCFELLQLPKRLFANNTKEKKIRCGACAALIILVADNKRLHVTVRVDVSSDAEENVINEKDHLKHDGNLSEGSSYAHIHPNRASMNFSSEDYDNSGYDFQAMDRELGSISTGQRSLNESGDIRDSSSSDEEDNVERSPAAVKDSQPVDLPVEKASPAPPAGSSLQECFEYSNKYHVVNRLGDGSRNGHSEQEKAAPKKITLREDSMKDGSATEIEISTNEYLPNTGTSLDSGEVNKEGSNKTSDSIFAGIMKQSFGNKSNSNIEQEKANVTVNGNLIPGRLIEKAEKLAGPIHPGNYWYDFRAGFWGVMGGPCLGIIPPFIEEFNYPIAANCSGGKTGIFVNGRELHRKDLNLLANRGLPTERDRSYIVEISGRVLDEYTGEELDSLGKLAPTIERMKRGFGMKGPKQWHG</sequence>
<reference evidence="2" key="1">
    <citation type="journal article" date="2023" name="Nat. Plants">
        <title>Single-cell RNA sequencing provides a high-resolution roadmap for understanding the multicellular compartmentation of specialized metabolism.</title>
        <authorList>
            <person name="Sun S."/>
            <person name="Shen X."/>
            <person name="Li Y."/>
            <person name="Li Y."/>
            <person name="Wang S."/>
            <person name="Li R."/>
            <person name="Zhang H."/>
            <person name="Shen G."/>
            <person name="Guo B."/>
            <person name="Wei J."/>
            <person name="Xu J."/>
            <person name="St-Pierre B."/>
            <person name="Chen S."/>
            <person name="Sun C."/>
        </authorList>
    </citation>
    <scope>NUCLEOTIDE SEQUENCE [LARGE SCALE GENOMIC DNA]</scope>
</reference>
<dbReference type="EMBL" id="CM044708">
    <property type="protein sequence ID" value="KAI5647152.1"/>
    <property type="molecule type" value="Genomic_DNA"/>
</dbReference>
<gene>
    <name evidence="1" type="ORF">M9H77_33157</name>
</gene>
<accession>A0ACB9ZHX4</accession>
<evidence type="ECO:0000313" key="2">
    <source>
        <dbReference type="Proteomes" id="UP001060085"/>
    </source>
</evidence>
<keyword evidence="2" id="KW-1185">Reference proteome</keyword>
<protein>
    <submittedName>
        <fullName evidence="1">Uncharacterized protein</fullName>
    </submittedName>
</protein>